<organism evidence="3 4">
    <name type="scientific">Microbacterium murale</name>
    <dbReference type="NCBI Taxonomy" id="1081040"/>
    <lineage>
        <taxon>Bacteria</taxon>
        <taxon>Bacillati</taxon>
        <taxon>Actinomycetota</taxon>
        <taxon>Actinomycetes</taxon>
        <taxon>Micrococcales</taxon>
        <taxon>Microbacteriaceae</taxon>
        <taxon>Microbacterium</taxon>
    </lineage>
</organism>
<evidence type="ECO:0008006" key="5">
    <source>
        <dbReference type="Google" id="ProtNLM"/>
    </source>
</evidence>
<comment type="caution">
    <text evidence="3">The sequence shown here is derived from an EMBL/GenBank/DDBJ whole genome shotgun (WGS) entry which is preliminary data.</text>
</comment>
<proteinExistence type="predicted"/>
<evidence type="ECO:0000313" key="4">
    <source>
        <dbReference type="Proteomes" id="UP000629365"/>
    </source>
</evidence>
<reference evidence="4" key="1">
    <citation type="journal article" date="2019" name="Int. J. Syst. Evol. Microbiol.">
        <title>The Global Catalogue of Microorganisms (GCM) 10K type strain sequencing project: providing services to taxonomists for standard genome sequencing and annotation.</title>
        <authorList>
            <consortium name="The Broad Institute Genomics Platform"/>
            <consortium name="The Broad Institute Genome Sequencing Center for Infectious Disease"/>
            <person name="Wu L."/>
            <person name="Ma J."/>
        </authorList>
    </citation>
    <scope>NUCLEOTIDE SEQUENCE [LARGE SCALE GENOMIC DNA]</scope>
    <source>
        <strain evidence="4">CCM 7640</strain>
    </source>
</reference>
<evidence type="ECO:0000256" key="1">
    <source>
        <dbReference type="SAM" id="MobiDB-lite"/>
    </source>
</evidence>
<dbReference type="RefSeq" id="WP_188436406.1">
    <property type="nucleotide sequence ID" value="NZ_BMCM01000003.1"/>
</dbReference>
<evidence type="ECO:0000256" key="2">
    <source>
        <dbReference type="SAM" id="SignalP"/>
    </source>
</evidence>
<evidence type="ECO:0000313" key="3">
    <source>
        <dbReference type="EMBL" id="GGD76682.1"/>
    </source>
</evidence>
<keyword evidence="4" id="KW-1185">Reference proteome</keyword>
<feature type="chain" id="PRO_5045164564" description="Lipoprotein" evidence="2">
    <location>
        <begin position="24"/>
        <end position="203"/>
    </location>
</feature>
<protein>
    <recommendedName>
        <fullName evidence="5">Lipoprotein</fullName>
    </recommendedName>
</protein>
<name>A0ABQ1RSH9_9MICO</name>
<feature type="region of interest" description="Disordered" evidence="1">
    <location>
        <begin position="28"/>
        <end position="47"/>
    </location>
</feature>
<dbReference type="EMBL" id="BMCM01000003">
    <property type="protein sequence ID" value="GGD76682.1"/>
    <property type="molecule type" value="Genomic_DNA"/>
</dbReference>
<feature type="signal peptide" evidence="2">
    <location>
        <begin position="1"/>
        <end position="23"/>
    </location>
</feature>
<dbReference type="Proteomes" id="UP000629365">
    <property type="component" value="Unassembled WGS sequence"/>
</dbReference>
<dbReference type="PROSITE" id="PS51257">
    <property type="entry name" value="PROKAR_LIPOPROTEIN"/>
    <property type="match status" value="1"/>
</dbReference>
<gene>
    <name evidence="3" type="ORF">GCM10007269_19550</name>
</gene>
<keyword evidence="2" id="KW-0732">Signal</keyword>
<sequence>MYFKSSALGAVALIGALIFTGCAAEPTSAAPEATTTPAAETEAPAPEVAAGDVLTPEQVEELKKAGEIIAGYPVGDQLIAVKWGEPFPDAVRQASNASVNAAVGPEHGHGVSDDQTEQQFRLVDVLSAEAEKLGGISLAAVQCAMSFSTTTNSFQPTWAVSEPDPAGAYSSYQEAIDTVEAWQGGTQTGKRMYVVVNNLGCAQ</sequence>
<accession>A0ABQ1RSH9</accession>